<accession>A0A369ASA7</accession>
<evidence type="ECO:0000313" key="3">
    <source>
        <dbReference type="Proteomes" id="UP000253034"/>
    </source>
</evidence>
<dbReference type="Gene3D" id="3.90.1150.10">
    <property type="entry name" value="Aspartate Aminotransferase, domain 1"/>
    <property type="match status" value="1"/>
</dbReference>
<dbReference type="Pfam" id="PF01041">
    <property type="entry name" value="DegT_DnrJ_EryC1"/>
    <property type="match status" value="1"/>
</dbReference>
<organism evidence="2 3">
    <name type="scientific">Anaerobacterium chartisolvens</name>
    <dbReference type="NCBI Taxonomy" id="1297424"/>
    <lineage>
        <taxon>Bacteria</taxon>
        <taxon>Bacillati</taxon>
        <taxon>Bacillota</taxon>
        <taxon>Clostridia</taxon>
        <taxon>Eubacteriales</taxon>
        <taxon>Oscillospiraceae</taxon>
        <taxon>Anaerobacterium</taxon>
    </lineage>
</organism>
<dbReference type="Proteomes" id="UP000253034">
    <property type="component" value="Unassembled WGS sequence"/>
</dbReference>
<dbReference type="GO" id="GO:0008483">
    <property type="term" value="F:transaminase activity"/>
    <property type="evidence" value="ECO:0007669"/>
    <property type="project" value="UniProtKB-KW"/>
</dbReference>
<protein>
    <submittedName>
        <fullName evidence="2">L-glutamine:2-deoxy-scyllo-inosose/3-amino-2, 3-dideoxy-scyllo-inosose aminotransferase</fullName>
    </submittedName>
</protein>
<reference evidence="2 3" key="1">
    <citation type="submission" date="2018-07" db="EMBL/GenBank/DDBJ databases">
        <title>Genomic Encyclopedia of Type Strains, Phase IV (KMG-IV): sequencing the most valuable type-strain genomes for metagenomic binning, comparative biology and taxonomic classification.</title>
        <authorList>
            <person name="Goeker M."/>
        </authorList>
    </citation>
    <scope>NUCLEOTIDE SEQUENCE [LARGE SCALE GENOMIC DNA]</scope>
    <source>
        <strain evidence="2 3">DSM 27016</strain>
    </source>
</reference>
<dbReference type="InterPro" id="IPR015421">
    <property type="entry name" value="PyrdxlP-dep_Trfase_major"/>
</dbReference>
<dbReference type="SUPFAM" id="SSF53383">
    <property type="entry name" value="PLP-dependent transferases"/>
    <property type="match status" value="1"/>
</dbReference>
<comment type="caution">
    <text evidence="2">The sequence shown here is derived from an EMBL/GenBank/DDBJ whole genome shotgun (WGS) entry which is preliminary data.</text>
</comment>
<dbReference type="InterPro" id="IPR000653">
    <property type="entry name" value="DegT/StrS_aminotransferase"/>
</dbReference>
<evidence type="ECO:0000256" key="1">
    <source>
        <dbReference type="RuleBase" id="RU004508"/>
    </source>
</evidence>
<dbReference type="AlphaFoldDB" id="A0A369ASA7"/>
<dbReference type="EMBL" id="QPJT01000027">
    <property type="protein sequence ID" value="RCX11146.1"/>
    <property type="molecule type" value="Genomic_DNA"/>
</dbReference>
<keyword evidence="2" id="KW-0032">Aminotransferase</keyword>
<evidence type="ECO:0000313" key="2">
    <source>
        <dbReference type="EMBL" id="RCX11146.1"/>
    </source>
</evidence>
<name>A0A369ASA7_9FIRM</name>
<keyword evidence="2" id="KW-0808">Transferase</keyword>
<dbReference type="OrthoDB" id="9810913at2"/>
<dbReference type="CDD" id="cd00616">
    <property type="entry name" value="AHBA_syn"/>
    <property type="match status" value="1"/>
</dbReference>
<dbReference type="PANTHER" id="PTHR30244">
    <property type="entry name" value="TRANSAMINASE"/>
    <property type="match status" value="1"/>
</dbReference>
<comment type="similarity">
    <text evidence="1">Belongs to the DegT/DnrJ/EryC1 family.</text>
</comment>
<sequence length="421" mass="47148">MKLAINSGIPLRDKKWPVWPVWDESADKLIHEVAQSGRWSVRGSWTGSECMEQQAMRLFAEYNGCSYSVMTTSGSEALLLALEAMDIGPGDEVIVPALTWIAPATSILNSGAVPVLTDINPETTCIDTGAIKKAISRKTKAIMPVHLHCSIADMDEIMSIAREYGLFVIEDCSQAHGAVWDGKRVGTMGHAGVFSLNQEKVLTCGEGGVLITNNPELYDRLFRIKTDGCALDKDRKIPGDDQLIYDNRLMGSNYCASEFQAAVLISQLKNLSSLNEIRRGNAKYLDEGLSRIPGLIPLKHHKKAEKCTYYEYAVKIDRRSFSNKELDKICNALSCELGFSLHPTDVPIYRNKLFSPWTRKRYKYYVEDARFKELSADKFPGCENTYDSLIVFHHSKLLSGRSDMDDIISAFEKVQMYSSEI</sequence>
<dbReference type="RefSeq" id="WP_114299246.1">
    <property type="nucleotide sequence ID" value="NZ_QPJT01000027.1"/>
</dbReference>
<dbReference type="Gene3D" id="3.40.640.10">
    <property type="entry name" value="Type I PLP-dependent aspartate aminotransferase-like (Major domain)"/>
    <property type="match status" value="1"/>
</dbReference>
<proteinExistence type="inferred from homology"/>
<keyword evidence="3" id="KW-1185">Reference proteome</keyword>
<dbReference type="GO" id="GO:0000271">
    <property type="term" value="P:polysaccharide biosynthetic process"/>
    <property type="evidence" value="ECO:0007669"/>
    <property type="project" value="TreeGrafter"/>
</dbReference>
<dbReference type="GO" id="GO:0030170">
    <property type="term" value="F:pyridoxal phosphate binding"/>
    <property type="evidence" value="ECO:0007669"/>
    <property type="project" value="TreeGrafter"/>
</dbReference>
<gene>
    <name evidence="2" type="ORF">DFR58_12722</name>
</gene>
<dbReference type="PANTHER" id="PTHR30244:SF34">
    <property type="entry name" value="DTDP-4-AMINO-4,6-DIDEOXYGALACTOSE TRANSAMINASE"/>
    <property type="match status" value="1"/>
</dbReference>
<dbReference type="InterPro" id="IPR015422">
    <property type="entry name" value="PyrdxlP-dep_Trfase_small"/>
</dbReference>
<keyword evidence="1" id="KW-0663">Pyridoxal phosphate</keyword>
<dbReference type="InterPro" id="IPR015424">
    <property type="entry name" value="PyrdxlP-dep_Trfase"/>
</dbReference>